<dbReference type="RefSeq" id="WP_023068681.1">
    <property type="nucleotide sequence ID" value="NZ_AUZM01000069.1"/>
</dbReference>
<gene>
    <name evidence="1" type="ORF">M595_4987</name>
</gene>
<evidence type="ECO:0000313" key="1">
    <source>
        <dbReference type="EMBL" id="ERT05074.1"/>
    </source>
</evidence>
<proteinExistence type="predicted"/>
<dbReference type="AlphaFoldDB" id="U7QB42"/>
<dbReference type="EMBL" id="AUZM01000069">
    <property type="protein sequence ID" value="ERT05074.1"/>
    <property type="molecule type" value="Genomic_DNA"/>
</dbReference>
<organism evidence="1 2">
    <name type="scientific">Lyngbya aestuarii BL J</name>
    <dbReference type="NCBI Taxonomy" id="1348334"/>
    <lineage>
        <taxon>Bacteria</taxon>
        <taxon>Bacillati</taxon>
        <taxon>Cyanobacteriota</taxon>
        <taxon>Cyanophyceae</taxon>
        <taxon>Oscillatoriophycideae</taxon>
        <taxon>Oscillatoriales</taxon>
        <taxon>Microcoleaceae</taxon>
        <taxon>Lyngbya</taxon>
    </lineage>
</organism>
<comment type="caution">
    <text evidence="1">The sequence shown here is derived from an EMBL/GenBank/DDBJ whole genome shotgun (WGS) entry which is preliminary data.</text>
</comment>
<evidence type="ECO:0000313" key="2">
    <source>
        <dbReference type="Proteomes" id="UP000017127"/>
    </source>
</evidence>
<accession>U7QB42</accession>
<protein>
    <submittedName>
        <fullName evidence="1">Uncharacterized protein</fullName>
    </submittedName>
</protein>
<reference evidence="1 2" key="1">
    <citation type="journal article" date="2013" name="Front. Microbiol.">
        <title>Comparative genomic analyses of the cyanobacterium, Lyngbya aestuarii BL J, a powerful hydrogen producer.</title>
        <authorList>
            <person name="Kothari A."/>
            <person name="Vaughn M."/>
            <person name="Garcia-Pichel F."/>
        </authorList>
    </citation>
    <scope>NUCLEOTIDE SEQUENCE [LARGE SCALE GENOMIC DNA]</scope>
    <source>
        <strain evidence="1 2">BL J</strain>
    </source>
</reference>
<dbReference type="OrthoDB" id="9895011at2"/>
<keyword evidence="2" id="KW-1185">Reference proteome</keyword>
<sequence>MFNSNYNPKESQMLEIIQALHCLQKAENHLLKLKALLQAEEDSSEIEANSVPQIIGEALKTQQAKSKKNAEFCENRKKALILAQIEKAGIELTPGLKSLIKNSDCQNLQNALEIYETVYSNRQVYNSAGLFYTILNNENQGR</sequence>
<dbReference type="Proteomes" id="UP000017127">
    <property type="component" value="Unassembled WGS sequence"/>
</dbReference>
<name>U7QB42_9CYAN</name>